<keyword evidence="2" id="KW-1185">Reference proteome</keyword>
<dbReference type="EMBL" id="BMAU01021199">
    <property type="protein sequence ID" value="GFX97675.1"/>
    <property type="molecule type" value="Genomic_DNA"/>
</dbReference>
<comment type="caution">
    <text evidence="1">The sequence shown here is derived from an EMBL/GenBank/DDBJ whole genome shotgun (WGS) entry which is preliminary data.</text>
</comment>
<proteinExistence type="predicted"/>
<gene>
    <name evidence="1" type="ORF">TNCV_3065621</name>
</gene>
<organism evidence="1 2">
    <name type="scientific">Trichonephila clavipes</name>
    <name type="common">Golden silk orbweaver</name>
    <name type="synonym">Nephila clavipes</name>
    <dbReference type="NCBI Taxonomy" id="2585209"/>
    <lineage>
        <taxon>Eukaryota</taxon>
        <taxon>Metazoa</taxon>
        <taxon>Ecdysozoa</taxon>
        <taxon>Arthropoda</taxon>
        <taxon>Chelicerata</taxon>
        <taxon>Arachnida</taxon>
        <taxon>Araneae</taxon>
        <taxon>Araneomorphae</taxon>
        <taxon>Entelegynae</taxon>
        <taxon>Araneoidea</taxon>
        <taxon>Nephilidae</taxon>
        <taxon>Trichonephila</taxon>
    </lineage>
</organism>
<dbReference type="Proteomes" id="UP000887159">
    <property type="component" value="Unassembled WGS sequence"/>
</dbReference>
<name>A0A8X6RNZ6_TRICX</name>
<protein>
    <submittedName>
        <fullName evidence="1">Uncharacterized protein</fullName>
    </submittedName>
</protein>
<dbReference type="AlphaFoldDB" id="A0A8X6RNZ6"/>
<evidence type="ECO:0000313" key="2">
    <source>
        <dbReference type="Proteomes" id="UP000887159"/>
    </source>
</evidence>
<evidence type="ECO:0000313" key="1">
    <source>
        <dbReference type="EMBL" id="GFX97675.1"/>
    </source>
</evidence>
<sequence length="90" mass="10146">MTAWIIPSEHHWYQCSRAGGSLAHGFTRQDQTLLRFRTCLACPHPRMPRAHQARSSRRSLAGVGLSESVRCREPGLALLTIGNVQQQEQH</sequence>
<accession>A0A8X6RNZ6</accession>
<reference evidence="1" key="1">
    <citation type="submission" date="2020-08" db="EMBL/GenBank/DDBJ databases">
        <title>Multicomponent nature underlies the extraordinary mechanical properties of spider dragline silk.</title>
        <authorList>
            <person name="Kono N."/>
            <person name="Nakamura H."/>
            <person name="Mori M."/>
            <person name="Yoshida Y."/>
            <person name="Ohtoshi R."/>
            <person name="Malay A.D."/>
            <person name="Moran D.A.P."/>
            <person name="Tomita M."/>
            <person name="Numata K."/>
            <person name="Arakawa K."/>
        </authorList>
    </citation>
    <scope>NUCLEOTIDE SEQUENCE</scope>
</reference>